<dbReference type="InterPro" id="IPR025295">
    <property type="entry name" value="eCIS_core_dom"/>
</dbReference>
<organism evidence="3 4">
    <name type="scientific">Streptomyces arboris</name>
    <dbReference type="NCBI Taxonomy" id="2600619"/>
    <lineage>
        <taxon>Bacteria</taxon>
        <taxon>Bacillati</taxon>
        <taxon>Actinomycetota</taxon>
        <taxon>Actinomycetes</taxon>
        <taxon>Kitasatosporales</taxon>
        <taxon>Streptomycetaceae</taxon>
        <taxon>Streptomyces</taxon>
    </lineage>
</organism>
<feature type="region of interest" description="Disordered" evidence="1">
    <location>
        <begin position="160"/>
        <end position="213"/>
    </location>
</feature>
<feature type="domain" description="eCIS core" evidence="2">
    <location>
        <begin position="85"/>
        <end position="156"/>
    </location>
</feature>
<dbReference type="Pfam" id="PF13699">
    <property type="entry name" value="eCIS_core"/>
    <property type="match status" value="1"/>
</dbReference>
<keyword evidence="4" id="KW-1185">Reference proteome</keyword>
<evidence type="ECO:0000313" key="4">
    <source>
        <dbReference type="Proteomes" id="UP000326907"/>
    </source>
</evidence>
<evidence type="ECO:0000256" key="1">
    <source>
        <dbReference type="SAM" id="MobiDB-lite"/>
    </source>
</evidence>
<name>A0A5N5ELU3_9ACTN</name>
<evidence type="ECO:0000313" key="3">
    <source>
        <dbReference type="EMBL" id="KAB2591717.1"/>
    </source>
</evidence>
<proteinExistence type="predicted"/>
<dbReference type="EMBL" id="VYUA01000011">
    <property type="protein sequence ID" value="KAB2591717.1"/>
    <property type="molecule type" value="Genomic_DNA"/>
</dbReference>
<dbReference type="AlphaFoldDB" id="A0A5N5ELU3"/>
<evidence type="ECO:0000259" key="2">
    <source>
        <dbReference type="Pfam" id="PF13699"/>
    </source>
</evidence>
<feature type="compositionally biased region" description="Basic and acidic residues" evidence="1">
    <location>
        <begin position="171"/>
        <end position="181"/>
    </location>
</feature>
<dbReference type="Proteomes" id="UP000326907">
    <property type="component" value="Unassembled WGS sequence"/>
</dbReference>
<gene>
    <name evidence="3" type="ORF">F5983_14660</name>
</gene>
<protein>
    <submittedName>
        <fullName evidence="3">DUF4157 domain-containing protein</fullName>
    </submittedName>
</protein>
<dbReference type="RefSeq" id="WP_151510705.1">
    <property type="nucleotide sequence ID" value="NZ_VYUA01000011.1"/>
</dbReference>
<comment type="caution">
    <text evidence="3">The sequence shown here is derived from an EMBL/GenBank/DDBJ whole genome shotgun (WGS) entry which is preliminary data.</text>
</comment>
<accession>A0A5N5ELU3</accession>
<feature type="region of interest" description="Disordered" evidence="1">
    <location>
        <begin position="1"/>
        <end position="35"/>
    </location>
</feature>
<sequence length="468" mass="49778">MRAQDSDRNPGAAKARRTGADSAAPQGSAPGTSLAALQRAIGNAAVSRLIGEARHEHGADCGHQQDTAPVQRSTVHGVLRGSGQPMAEPLRQEMEARLGADFSDVRLHTGTTARRSAGEIGARAYTSGSDIVVGDGGADKHTLAHELTHVIQQRQGPVAGTVQGDGLRVSDPSDRFEREAEATANRVMSAPAPHAGRAAEPAPGQRPAAAGDGSVQRALATEDIDRWRERLGLANAPMVVEVPANMSAATPFSEYPAECRMNLTPDALALNVNTVTGMGGTDAGQIVSSAGGGAYLEEHRILLVNHEVTGDYTKNQTIMHELGHQKQQEGNIDINQQRNSKALVEYHNIIINENVLTHAEDDQAKPRFFYSGRGDSSLSTETRAAMTAAGWAPVPNTWDLMQRHVSAVANDNEQRLLMEITTALDSEETAARYAEKTGNKFSKSYKDAIKANLAGLYFTGKFAGTPAT</sequence>
<reference evidence="3 4" key="1">
    <citation type="submission" date="2019-09" db="EMBL/GenBank/DDBJ databases">
        <authorList>
            <person name="Liu P."/>
        </authorList>
    </citation>
    <scope>NUCLEOTIDE SEQUENCE [LARGE SCALE GENOMIC DNA]</scope>
    <source>
        <strain evidence="3 4">TRM68085</strain>
    </source>
</reference>